<keyword evidence="3" id="KW-1185">Reference proteome</keyword>
<feature type="transmembrane region" description="Helical" evidence="1">
    <location>
        <begin position="56"/>
        <end position="78"/>
    </location>
</feature>
<dbReference type="Proteomes" id="UP000019141">
    <property type="component" value="Unassembled WGS sequence"/>
</dbReference>
<organism evidence="2 3">
    <name type="scientific">Entotheonella factor</name>
    <dbReference type="NCBI Taxonomy" id="1429438"/>
    <lineage>
        <taxon>Bacteria</taxon>
        <taxon>Pseudomonadati</taxon>
        <taxon>Nitrospinota/Tectimicrobiota group</taxon>
        <taxon>Candidatus Tectimicrobiota</taxon>
        <taxon>Candidatus Entotheonellia</taxon>
        <taxon>Candidatus Entotheonellales</taxon>
        <taxon>Candidatus Entotheonellaceae</taxon>
        <taxon>Candidatus Entotheonella</taxon>
    </lineage>
</organism>
<keyword evidence="1" id="KW-0812">Transmembrane</keyword>
<proteinExistence type="predicted"/>
<evidence type="ECO:0000256" key="1">
    <source>
        <dbReference type="SAM" id="Phobius"/>
    </source>
</evidence>
<dbReference type="InterPro" id="IPR032820">
    <property type="entry name" value="ATPase_put"/>
</dbReference>
<evidence type="ECO:0000313" key="3">
    <source>
        <dbReference type="Proteomes" id="UP000019141"/>
    </source>
</evidence>
<feature type="transmembrane region" description="Helical" evidence="1">
    <location>
        <begin position="23"/>
        <end position="44"/>
    </location>
</feature>
<name>W4LBN5_ENTF1</name>
<dbReference type="AlphaFoldDB" id="W4LBN5"/>
<dbReference type="HOGENOM" id="CLU_137927_6_2_7"/>
<dbReference type="EMBL" id="AZHW01000908">
    <property type="protein sequence ID" value="ETW95508.1"/>
    <property type="molecule type" value="Genomic_DNA"/>
</dbReference>
<keyword evidence="1" id="KW-1133">Transmembrane helix</keyword>
<dbReference type="Pfam" id="PF09527">
    <property type="entry name" value="ATPase_gene1"/>
    <property type="match status" value="1"/>
</dbReference>
<accession>W4LBN5</accession>
<reference evidence="2 3" key="1">
    <citation type="journal article" date="2014" name="Nature">
        <title>An environmental bacterial taxon with a large and distinct metabolic repertoire.</title>
        <authorList>
            <person name="Wilson M.C."/>
            <person name="Mori T."/>
            <person name="Ruckert C."/>
            <person name="Uria A.R."/>
            <person name="Helf M.J."/>
            <person name="Takada K."/>
            <person name="Gernert C."/>
            <person name="Steffens U.A."/>
            <person name="Heycke N."/>
            <person name="Schmitt S."/>
            <person name="Rinke C."/>
            <person name="Helfrich E.J."/>
            <person name="Brachmann A.O."/>
            <person name="Gurgui C."/>
            <person name="Wakimoto T."/>
            <person name="Kracht M."/>
            <person name="Crusemann M."/>
            <person name="Hentschel U."/>
            <person name="Abe I."/>
            <person name="Matsunaga S."/>
            <person name="Kalinowski J."/>
            <person name="Takeyama H."/>
            <person name="Piel J."/>
        </authorList>
    </citation>
    <scope>NUCLEOTIDE SEQUENCE [LARGE SCALE GENOMIC DNA]</scope>
    <source>
        <strain evidence="3">TSY1</strain>
    </source>
</reference>
<evidence type="ECO:0000313" key="2">
    <source>
        <dbReference type="EMBL" id="ETW95508.1"/>
    </source>
</evidence>
<gene>
    <name evidence="2" type="ORF">ETSY1_30340</name>
</gene>
<keyword evidence="1" id="KW-0472">Membrane</keyword>
<protein>
    <submittedName>
        <fullName evidence="2">Uncharacterized protein</fullName>
    </submittedName>
</protein>
<comment type="caution">
    <text evidence="2">The sequence shown here is derived from an EMBL/GenBank/DDBJ whole genome shotgun (WGS) entry which is preliminary data.</text>
</comment>
<sequence length="80" mass="8926">MTPQPPSSEDPKRKAWAESMRSIARYTNLGWTLVASVVLGILGGRWLDQQWETEPLMFILGAVLGIAVGLYHFLASVLRK</sequence>